<sequence length="194" mass="22165">MAPYKPFPFLELCPELRNAIYSYAIDWPHLSAAFDEIQTFQEQEESIIKRCTTTNTPSLLLLNRTTSLEAHGILYQKPFILSSPPPYLPQSAKPMDITAFVSETTLQNLKFVVLEMDLGCESSIGKRWLKTLETLLDIWCERNTLERLVVRARYVSPDRSAGWTFGNAAHHGSVMRVLSRIPEERMKTKNMAQG</sequence>
<reference evidence="1 2" key="1">
    <citation type="submission" date="2018-05" db="EMBL/GenBank/DDBJ databases">
        <title>Whole genome sequencing for identification of molecular markers to develop diagnostic detection tools for the regulated plant pathogen Lachnellula willkommii.</title>
        <authorList>
            <person name="Giroux E."/>
            <person name="Bilodeau G."/>
        </authorList>
    </citation>
    <scope>NUCLEOTIDE SEQUENCE [LARGE SCALE GENOMIC DNA]</scope>
    <source>
        <strain evidence="1 2">CBS 203.66</strain>
    </source>
</reference>
<dbReference type="Proteomes" id="UP000469559">
    <property type="component" value="Unassembled WGS sequence"/>
</dbReference>
<proteinExistence type="predicted"/>
<keyword evidence="2" id="KW-1185">Reference proteome</keyword>
<gene>
    <name evidence="1" type="ORF">LARI1_G000429</name>
</gene>
<evidence type="ECO:0000313" key="1">
    <source>
        <dbReference type="EMBL" id="TVY21280.1"/>
    </source>
</evidence>
<name>A0A8T9BMF5_9HELO</name>
<dbReference type="EMBL" id="QGMF01000021">
    <property type="protein sequence ID" value="TVY21280.1"/>
    <property type="molecule type" value="Genomic_DNA"/>
</dbReference>
<dbReference type="AlphaFoldDB" id="A0A8T9BMF5"/>
<protein>
    <submittedName>
        <fullName evidence="1">Uncharacterized protein</fullName>
    </submittedName>
</protein>
<organism evidence="1 2">
    <name type="scientific">Lachnellula arida</name>
    <dbReference type="NCBI Taxonomy" id="1316785"/>
    <lineage>
        <taxon>Eukaryota</taxon>
        <taxon>Fungi</taxon>
        <taxon>Dikarya</taxon>
        <taxon>Ascomycota</taxon>
        <taxon>Pezizomycotina</taxon>
        <taxon>Leotiomycetes</taxon>
        <taxon>Helotiales</taxon>
        <taxon>Lachnaceae</taxon>
        <taxon>Lachnellula</taxon>
    </lineage>
</organism>
<evidence type="ECO:0000313" key="2">
    <source>
        <dbReference type="Proteomes" id="UP000469559"/>
    </source>
</evidence>
<accession>A0A8T9BMF5</accession>
<dbReference type="OrthoDB" id="3510794at2759"/>
<comment type="caution">
    <text evidence="1">The sequence shown here is derived from an EMBL/GenBank/DDBJ whole genome shotgun (WGS) entry which is preliminary data.</text>
</comment>